<keyword evidence="12 17" id="KW-0670">Pyruvate</keyword>
<evidence type="ECO:0000256" key="11">
    <source>
        <dbReference type="ARBA" id="ARBA00023152"/>
    </source>
</evidence>
<dbReference type="NCBIfam" id="NF004886">
    <property type="entry name" value="PRK06247.1"/>
    <property type="match status" value="1"/>
</dbReference>
<dbReference type="NCBIfam" id="TIGR01064">
    <property type="entry name" value="pyruv_kin"/>
    <property type="match status" value="1"/>
</dbReference>
<evidence type="ECO:0000256" key="9">
    <source>
        <dbReference type="ARBA" id="ARBA00022840"/>
    </source>
</evidence>
<dbReference type="EMBL" id="QXDL01000111">
    <property type="protein sequence ID" value="RIH82724.1"/>
    <property type="molecule type" value="Genomic_DNA"/>
</dbReference>
<evidence type="ECO:0000256" key="12">
    <source>
        <dbReference type="ARBA" id="ARBA00023317"/>
    </source>
</evidence>
<evidence type="ECO:0000313" key="18">
    <source>
        <dbReference type="Proteomes" id="UP000265715"/>
    </source>
</evidence>
<keyword evidence="11 14" id="KW-0324">Glycolysis</keyword>
<dbReference type="InterPro" id="IPR011037">
    <property type="entry name" value="Pyrv_Knase-like_insert_dom_sf"/>
</dbReference>
<keyword evidence="8 14" id="KW-0418">Kinase</keyword>
<dbReference type="InterPro" id="IPR018209">
    <property type="entry name" value="Pyrv_Knase_AS"/>
</dbReference>
<evidence type="ECO:0000256" key="1">
    <source>
        <dbReference type="ARBA" id="ARBA00001958"/>
    </source>
</evidence>
<feature type="domain" description="Pyruvate kinase C-terminal" evidence="16">
    <location>
        <begin position="358"/>
        <end position="470"/>
    </location>
</feature>
<dbReference type="InterPro" id="IPR015793">
    <property type="entry name" value="Pyrv_Knase_brl"/>
</dbReference>
<keyword evidence="10 14" id="KW-0460">Magnesium</keyword>
<evidence type="ECO:0000256" key="2">
    <source>
        <dbReference type="ARBA" id="ARBA00004997"/>
    </source>
</evidence>
<keyword evidence="6" id="KW-0479">Metal-binding</keyword>
<dbReference type="InterPro" id="IPR015813">
    <property type="entry name" value="Pyrv/PenolPyrv_kinase-like_dom"/>
</dbReference>
<evidence type="ECO:0000256" key="13">
    <source>
        <dbReference type="NCBIfam" id="TIGR01064"/>
    </source>
</evidence>
<dbReference type="SUPFAM" id="SSF52935">
    <property type="entry name" value="PK C-terminal domain-like"/>
    <property type="match status" value="1"/>
</dbReference>
<dbReference type="InterPro" id="IPR036918">
    <property type="entry name" value="Pyrv_Knase_C_sf"/>
</dbReference>
<evidence type="ECO:0000256" key="7">
    <source>
        <dbReference type="ARBA" id="ARBA00022741"/>
    </source>
</evidence>
<dbReference type="FunFam" id="2.40.33.10:FF:000001">
    <property type="entry name" value="Pyruvate kinase"/>
    <property type="match status" value="1"/>
</dbReference>
<proteinExistence type="inferred from homology"/>
<dbReference type="AlphaFoldDB" id="A0A399EDK5"/>
<evidence type="ECO:0000313" key="17">
    <source>
        <dbReference type="EMBL" id="RIH82724.1"/>
    </source>
</evidence>
<comment type="pathway">
    <text evidence="2 14">Carbohydrate degradation; glycolysis; pyruvate from D-glyceraldehyde 3-phosphate: step 5/5.</text>
</comment>
<evidence type="ECO:0000256" key="6">
    <source>
        <dbReference type="ARBA" id="ARBA00022723"/>
    </source>
</evidence>
<dbReference type="EC" id="2.7.1.40" evidence="4 13"/>
<sequence>MALSKRTKIVSTLGPASSSPEVIKALIEAGADVFRLNFSHGTPEDHRGRVQIIRQVSEELGHTVAILQDLQGPKIRVGRFAEGAVELQVGQRFTITSDPVDGDASRVSTTYRGLPMDVEPGMILLLDDGNLRLKVEEVRGNDIHTTVQVGGRLSNNKGINIPGADLSIPALTDKDIEDLALGVELEVDWVAMSFVRSRDDLLLARHYLNRHNSRARLMAKIEKPSAVARFDEILEEADGIMVARGDLGVEMPLEEVPIIQKRVILKAIHAGKAVITATQMLESMVKNPIPTRAEASDVANAIFDGSDAVMLSAETASGAYPVEAVQTMAKVARKIEASPEYLNRLQELRPAPTPSVQDAIALAVDNVVDASGAKLIVTFTATGGAARRIARTKPSVPVLALTPNPHVRNQLALISGVLPLLAPDPKDTEDMVDIALRMVKQAGMADPGDRVVIAAGVPFGVRGTTNMLRVERVS</sequence>
<feature type="domain" description="Pyruvate kinase barrel" evidence="15">
    <location>
        <begin position="5"/>
        <end position="325"/>
    </location>
</feature>
<comment type="catalytic activity">
    <reaction evidence="14">
        <text>pyruvate + ATP = phosphoenolpyruvate + ADP + H(+)</text>
        <dbReference type="Rhea" id="RHEA:18157"/>
        <dbReference type="ChEBI" id="CHEBI:15361"/>
        <dbReference type="ChEBI" id="CHEBI:15378"/>
        <dbReference type="ChEBI" id="CHEBI:30616"/>
        <dbReference type="ChEBI" id="CHEBI:58702"/>
        <dbReference type="ChEBI" id="CHEBI:456216"/>
        <dbReference type="EC" id="2.7.1.40"/>
    </reaction>
</comment>
<protein>
    <recommendedName>
        <fullName evidence="4 13">Pyruvate kinase</fullName>
        <ecNumber evidence="4 13">2.7.1.40</ecNumber>
    </recommendedName>
</protein>
<comment type="cofactor">
    <cofactor evidence="1">
        <name>K(+)</name>
        <dbReference type="ChEBI" id="CHEBI:29103"/>
    </cofactor>
</comment>
<dbReference type="GO" id="GO:0004743">
    <property type="term" value="F:pyruvate kinase activity"/>
    <property type="evidence" value="ECO:0007669"/>
    <property type="project" value="UniProtKB-UniRule"/>
</dbReference>
<keyword evidence="9" id="KW-0067">ATP-binding</keyword>
<dbReference type="InterPro" id="IPR015806">
    <property type="entry name" value="Pyrv_Knase_insert_dom_sf"/>
</dbReference>
<keyword evidence="5 14" id="KW-0808">Transferase</keyword>
<evidence type="ECO:0000256" key="5">
    <source>
        <dbReference type="ARBA" id="ARBA00022679"/>
    </source>
</evidence>
<dbReference type="InterPro" id="IPR015795">
    <property type="entry name" value="Pyrv_Knase_C"/>
</dbReference>
<dbReference type="Pfam" id="PF00224">
    <property type="entry name" value="PK"/>
    <property type="match status" value="1"/>
</dbReference>
<evidence type="ECO:0000256" key="14">
    <source>
        <dbReference type="RuleBase" id="RU000504"/>
    </source>
</evidence>
<dbReference type="Gene3D" id="3.40.1380.20">
    <property type="entry name" value="Pyruvate kinase, C-terminal domain"/>
    <property type="match status" value="1"/>
</dbReference>
<evidence type="ECO:0000259" key="16">
    <source>
        <dbReference type="Pfam" id="PF02887"/>
    </source>
</evidence>
<dbReference type="Pfam" id="PF02887">
    <property type="entry name" value="PK_C"/>
    <property type="match status" value="1"/>
</dbReference>
<dbReference type="UniPathway" id="UPA00109">
    <property type="reaction ID" value="UER00188"/>
</dbReference>
<dbReference type="Proteomes" id="UP000265715">
    <property type="component" value="Unassembled WGS sequence"/>
</dbReference>
<dbReference type="Gene3D" id="2.40.33.10">
    <property type="entry name" value="PK beta-barrel domain-like"/>
    <property type="match status" value="1"/>
</dbReference>
<comment type="similarity">
    <text evidence="3 14">Belongs to the pyruvate kinase family.</text>
</comment>
<dbReference type="Gene3D" id="3.20.20.60">
    <property type="entry name" value="Phosphoenolpyruvate-binding domains"/>
    <property type="match status" value="1"/>
</dbReference>
<dbReference type="GO" id="GO:0000287">
    <property type="term" value="F:magnesium ion binding"/>
    <property type="evidence" value="ECO:0007669"/>
    <property type="project" value="UniProtKB-UniRule"/>
</dbReference>
<dbReference type="OrthoDB" id="9812123at2"/>
<evidence type="ECO:0000256" key="4">
    <source>
        <dbReference type="ARBA" id="ARBA00012142"/>
    </source>
</evidence>
<reference evidence="17 18" key="1">
    <citation type="submission" date="2018-08" db="EMBL/GenBank/DDBJ databases">
        <title>Meiothermus terrae DSM 26712 genome sequencing project.</title>
        <authorList>
            <person name="Da Costa M.S."/>
            <person name="Albuquerque L."/>
            <person name="Raposo P."/>
            <person name="Froufe H.J.C."/>
            <person name="Barroso C.S."/>
            <person name="Egas C."/>
        </authorList>
    </citation>
    <scope>NUCLEOTIDE SEQUENCE [LARGE SCALE GENOMIC DNA]</scope>
    <source>
        <strain evidence="17 18">DSM 26712</strain>
    </source>
</reference>
<gene>
    <name evidence="17" type="primary">pyk</name>
    <name evidence="17" type="ORF">Mterra_02557</name>
</gene>
<dbReference type="RefSeq" id="WP_119315572.1">
    <property type="nucleotide sequence ID" value="NZ_QXDL01000111.1"/>
</dbReference>
<dbReference type="SUPFAM" id="SSF50800">
    <property type="entry name" value="PK beta-barrel domain-like"/>
    <property type="match status" value="1"/>
</dbReference>
<keyword evidence="7" id="KW-0547">Nucleotide-binding</keyword>
<dbReference type="GO" id="GO:0005524">
    <property type="term" value="F:ATP binding"/>
    <property type="evidence" value="ECO:0007669"/>
    <property type="project" value="UniProtKB-KW"/>
</dbReference>
<dbReference type="GO" id="GO:0030955">
    <property type="term" value="F:potassium ion binding"/>
    <property type="evidence" value="ECO:0007669"/>
    <property type="project" value="UniProtKB-UniRule"/>
</dbReference>
<dbReference type="PANTHER" id="PTHR11817">
    <property type="entry name" value="PYRUVATE KINASE"/>
    <property type="match status" value="1"/>
</dbReference>
<accession>A0A399EDK5</accession>
<dbReference type="GO" id="GO:0016301">
    <property type="term" value="F:kinase activity"/>
    <property type="evidence" value="ECO:0007669"/>
    <property type="project" value="UniProtKB-KW"/>
</dbReference>
<evidence type="ECO:0000259" key="15">
    <source>
        <dbReference type="Pfam" id="PF00224"/>
    </source>
</evidence>
<dbReference type="InterPro" id="IPR040442">
    <property type="entry name" value="Pyrv_kinase-like_dom_sf"/>
</dbReference>
<evidence type="ECO:0000256" key="8">
    <source>
        <dbReference type="ARBA" id="ARBA00022777"/>
    </source>
</evidence>
<dbReference type="PRINTS" id="PR01050">
    <property type="entry name" value="PYRUVTKNASE"/>
</dbReference>
<dbReference type="SUPFAM" id="SSF51621">
    <property type="entry name" value="Phosphoenolpyruvate/pyruvate domain"/>
    <property type="match status" value="1"/>
</dbReference>
<dbReference type="NCBIfam" id="NF004978">
    <property type="entry name" value="PRK06354.1"/>
    <property type="match status" value="1"/>
</dbReference>
<comment type="caution">
    <text evidence="17">The sequence shown here is derived from an EMBL/GenBank/DDBJ whole genome shotgun (WGS) entry which is preliminary data.</text>
</comment>
<dbReference type="NCBIfam" id="NF004491">
    <property type="entry name" value="PRK05826.1"/>
    <property type="match status" value="1"/>
</dbReference>
<keyword evidence="18" id="KW-1185">Reference proteome</keyword>
<evidence type="ECO:0000256" key="3">
    <source>
        <dbReference type="ARBA" id="ARBA00008663"/>
    </source>
</evidence>
<evidence type="ECO:0000256" key="10">
    <source>
        <dbReference type="ARBA" id="ARBA00022842"/>
    </source>
</evidence>
<dbReference type="PROSITE" id="PS00110">
    <property type="entry name" value="PYRUVATE_KINASE"/>
    <property type="match status" value="1"/>
</dbReference>
<dbReference type="InterPro" id="IPR001697">
    <property type="entry name" value="Pyr_Knase"/>
</dbReference>
<organism evidence="17 18">
    <name type="scientific">Calidithermus terrae</name>
    <dbReference type="NCBI Taxonomy" id="1408545"/>
    <lineage>
        <taxon>Bacteria</taxon>
        <taxon>Thermotogati</taxon>
        <taxon>Deinococcota</taxon>
        <taxon>Deinococci</taxon>
        <taxon>Thermales</taxon>
        <taxon>Thermaceae</taxon>
        <taxon>Calidithermus</taxon>
    </lineage>
</organism>
<name>A0A399EDK5_9DEIN</name>